<evidence type="ECO:0000313" key="3">
    <source>
        <dbReference type="Proteomes" id="UP001392437"/>
    </source>
</evidence>
<feature type="signal peptide" evidence="1">
    <location>
        <begin position="1"/>
        <end position="20"/>
    </location>
</feature>
<sequence length="99" mass="10522">MVKFATLTLALAVAITGTSAKCTKACVPGQVYCGWALIRDYGCSEQDLRNTKGGQYSDSTYTCAADAHSGDEIEWCVGGAGHCQPPDNDHCDGINYCCF</sequence>
<name>A0AAW0QSK9_9PEZI</name>
<feature type="chain" id="PRO_5043900743" evidence="1">
    <location>
        <begin position="21"/>
        <end position="99"/>
    </location>
</feature>
<dbReference type="AlphaFoldDB" id="A0AAW0QSK9"/>
<evidence type="ECO:0000256" key="1">
    <source>
        <dbReference type="SAM" id="SignalP"/>
    </source>
</evidence>
<evidence type="ECO:0000313" key="2">
    <source>
        <dbReference type="EMBL" id="KAK8105706.1"/>
    </source>
</evidence>
<dbReference type="EMBL" id="JAQQWP010000008">
    <property type="protein sequence ID" value="KAK8105706.1"/>
    <property type="molecule type" value="Genomic_DNA"/>
</dbReference>
<proteinExistence type="predicted"/>
<keyword evidence="1" id="KW-0732">Signal</keyword>
<gene>
    <name evidence="2" type="ORF">PG999_009065</name>
</gene>
<organism evidence="2 3">
    <name type="scientific">Apiospora kogelbergensis</name>
    <dbReference type="NCBI Taxonomy" id="1337665"/>
    <lineage>
        <taxon>Eukaryota</taxon>
        <taxon>Fungi</taxon>
        <taxon>Dikarya</taxon>
        <taxon>Ascomycota</taxon>
        <taxon>Pezizomycotina</taxon>
        <taxon>Sordariomycetes</taxon>
        <taxon>Xylariomycetidae</taxon>
        <taxon>Amphisphaeriales</taxon>
        <taxon>Apiosporaceae</taxon>
        <taxon>Apiospora</taxon>
    </lineage>
</organism>
<dbReference type="Proteomes" id="UP001392437">
    <property type="component" value="Unassembled WGS sequence"/>
</dbReference>
<accession>A0AAW0QSK9</accession>
<protein>
    <submittedName>
        <fullName evidence="2">Uncharacterized protein</fullName>
    </submittedName>
</protein>
<keyword evidence="3" id="KW-1185">Reference proteome</keyword>
<comment type="caution">
    <text evidence="2">The sequence shown here is derived from an EMBL/GenBank/DDBJ whole genome shotgun (WGS) entry which is preliminary data.</text>
</comment>
<reference evidence="2 3" key="1">
    <citation type="submission" date="2023-01" db="EMBL/GenBank/DDBJ databases">
        <title>Analysis of 21 Apiospora genomes using comparative genomics revels a genus with tremendous synthesis potential of carbohydrate active enzymes and secondary metabolites.</title>
        <authorList>
            <person name="Sorensen T."/>
        </authorList>
    </citation>
    <scope>NUCLEOTIDE SEQUENCE [LARGE SCALE GENOMIC DNA]</scope>
    <source>
        <strain evidence="2 3">CBS 117206</strain>
    </source>
</reference>